<evidence type="ECO:0000259" key="2">
    <source>
        <dbReference type="PROSITE" id="PS50883"/>
    </source>
</evidence>
<dbReference type="Proteomes" id="UP000186074">
    <property type="component" value="Chromosome"/>
</dbReference>
<dbReference type="InterPro" id="IPR001633">
    <property type="entry name" value="EAL_dom"/>
</dbReference>
<sequence>MWTKFRIKTQLIVFMTLIVIVVEASTLFFILSVQKKENQQNAITQTDAITQSLNNDLLNFILNPNADVLSDITFRLSAFKEIRGVILYNENKKAIFQYGDTKELTKKQLSIFEEETIFIDEHLFVKKDITADNYTLGFELIDVDLSSFKQKEEQITYTILIIFPFALLFGFLISLFLSKNYTKPFIELLDAMRKSDPTNNKITAVSTNANNEIKELFDGFNLQMKQIEKSSKELKFQANHDQLTNIYNRFFMKEELLNALKNDNPNIKGYNYLLINLDQFKLVNDSAGYQAGDELLKMIVTHYQAILPKDTPFARIDGDTFSVLLKDSNEKFGKNFLEESLKRLHDFRFSYKDETFSVSACISLVFFKPFEFTLKELLKASTTSLYTAKQKGRGKSQIFDPSDEIAKRVSMEIDTAKLIKEALVDGPARFELFAQDIVPLQYDTDKISYEILIRMWDKDNNFIPPDSFLPTAERYQLMADIDMHVLWTYLETVTKDKNHIEKLHSAHINLAGSSLNNPDFQAKVKEAIEHFDFPWDKLELEITESSAIGNFNMANEFIIWLKKQNIGLALDDFGTGMASFEYLKSLPFDVVKIDGSFVKDMHTDPIDKAVIKYIQEIAQLKGQETVAEYVETKEDVEELKAIGVTYGQGYFLGKPRALSSWLN</sequence>
<dbReference type="InterPro" id="IPR000160">
    <property type="entry name" value="GGDEF_dom"/>
</dbReference>
<evidence type="ECO:0000259" key="3">
    <source>
        <dbReference type="PROSITE" id="PS50887"/>
    </source>
</evidence>
<feature type="transmembrane region" description="Helical" evidence="1">
    <location>
        <begin position="12"/>
        <end position="31"/>
    </location>
</feature>
<evidence type="ECO:0000313" key="4">
    <source>
        <dbReference type="EMBL" id="APW66865.1"/>
    </source>
</evidence>
<dbReference type="Gene3D" id="3.20.20.450">
    <property type="entry name" value="EAL domain"/>
    <property type="match status" value="1"/>
</dbReference>
<feature type="transmembrane region" description="Helical" evidence="1">
    <location>
        <begin position="155"/>
        <end position="177"/>
    </location>
</feature>
<name>A0A1P8KQN6_9BACT</name>
<dbReference type="EMBL" id="CP019070">
    <property type="protein sequence ID" value="APW66865.1"/>
    <property type="molecule type" value="Genomic_DNA"/>
</dbReference>
<dbReference type="STRING" id="1850254.LPB137_13835"/>
<dbReference type="Pfam" id="PF00563">
    <property type="entry name" value="EAL"/>
    <property type="match status" value="1"/>
</dbReference>
<accession>A0A1P8KQN6</accession>
<dbReference type="SMART" id="SM00052">
    <property type="entry name" value="EAL"/>
    <property type="match status" value="1"/>
</dbReference>
<protein>
    <recommendedName>
        <fullName evidence="6">Diguanylate cyclase</fullName>
    </recommendedName>
</protein>
<reference evidence="4 5" key="1">
    <citation type="submission" date="2017-01" db="EMBL/GenBank/DDBJ databases">
        <title>Genome sequencing of Arcobacter sp. LPB0137.</title>
        <authorList>
            <person name="Lee G.-W."/>
            <person name="Yi H."/>
        </authorList>
    </citation>
    <scope>NUCLEOTIDE SEQUENCE [LARGE SCALE GENOMIC DNA]</scope>
    <source>
        <strain evidence="4 5">LPB0137</strain>
    </source>
</reference>
<dbReference type="SMART" id="SM00267">
    <property type="entry name" value="GGDEF"/>
    <property type="match status" value="1"/>
</dbReference>
<proteinExistence type="predicted"/>
<dbReference type="SUPFAM" id="SSF55073">
    <property type="entry name" value="Nucleotide cyclase"/>
    <property type="match status" value="1"/>
</dbReference>
<dbReference type="CDD" id="cd01948">
    <property type="entry name" value="EAL"/>
    <property type="match status" value="1"/>
</dbReference>
<dbReference type="NCBIfam" id="TIGR00254">
    <property type="entry name" value="GGDEF"/>
    <property type="match status" value="1"/>
</dbReference>
<keyword evidence="1" id="KW-1133">Transmembrane helix</keyword>
<dbReference type="CDD" id="cd01949">
    <property type="entry name" value="GGDEF"/>
    <property type="match status" value="1"/>
</dbReference>
<dbReference type="InterPro" id="IPR050706">
    <property type="entry name" value="Cyclic-di-GMP_PDE-like"/>
</dbReference>
<evidence type="ECO:0000256" key="1">
    <source>
        <dbReference type="SAM" id="Phobius"/>
    </source>
</evidence>
<dbReference type="PROSITE" id="PS50883">
    <property type="entry name" value="EAL"/>
    <property type="match status" value="1"/>
</dbReference>
<dbReference type="PROSITE" id="PS50887">
    <property type="entry name" value="GGDEF"/>
    <property type="match status" value="1"/>
</dbReference>
<dbReference type="OrthoDB" id="9777298at2"/>
<gene>
    <name evidence="4" type="ORF">LPB137_13835</name>
</gene>
<feature type="domain" description="GGDEF" evidence="3">
    <location>
        <begin position="268"/>
        <end position="401"/>
    </location>
</feature>
<dbReference type="Gene3D" id="3.30.70.270">
    <property type="match status" value="1"/>
</dbReference>
<feature type="domain" description="EAL" evidence="2">
    <location>
        <begin position="412"/>
        <end position="663"/>
    </location>
</feature>
<dbReference type="PANTHER" id="PTHR33121">
    <property type="entry name" value="CYCLIC DI-GMP PHOSPHODIESTERASE PDEF"/>
    <property type="match status" value="1"/>
</dbReference>
<dbReference type="Gene3D" id="6.10.340.10">
    <property type="match status" value="1"/>
</dbReference>
<organism evidence="4 5">
    <name type="scientific">Poseidonibacter parvus</name>
    <dbReference type="NCBI Taxonomy" id="1850254"/>
    <lineage>
        <taxon>Bacteria</taxon>
        <taxon>Pseudomonadati</taxon>
        <taxon>Campylobacterota</taxon>
        <taxon>Epsilonproteobacteria</taxon>
        <taxon>Campylobacterales</taxon>
        <taxon>Arcobacteraceae</taxon>
        <taxon>Poseidonibacter</taxon>
    </lineage>
</organism>
<dbReference type="InterPro" id="IPR035919">
    <property type="entry name" value="EAL_sf"/>
</dbReference>
<evidence type="ECO:0000313" key="5">
    <source>
        <dbReference type="Proteomes" id="UP000186074"/>
    </source>
</evidence>
<keyword evidence="5" id="KW-1185">Reference proteome</keyword>
<dbReference type="RefSeq" id="WP_076089076.1">
    <property type="nucleotide sequence ID" value="NZ_CP019070.1"/>
</dbReference>
<evidence type="ECO:0008006" key="6">
    <source>
        <dbReference type="Google" id="ProtNLM"/>
    </source>
</evidence>
<dbReference type="KEGG" id="alp:LPB137_13835"/>
<dbReference type="GO" id="GO:0071111">
    <property type="term" value="F:cyclic-guanylate-specific phosphodiesterase activity"/>
    <property type="evidence" value="ECO:0007669"/>
    <property type="project" value="InterPro"/>
</dbReference>
<dbReference type="PANTHER" id="PTHR33121:SF23">
    <property type="entry name" value="CYCLIC DI-GMP PHOSPHODIESTERASE PDEB"/>
    <property type="match status" value="1"/>
</dbReference>
<keyword evidence="1" id="KW-0472">Membrane</keyword>
<dbReference type="AlphaFoldDB" id="A0A1P8KQN6"/>
<dbReference type="SUPFAM" id="SSF141868">
    <property type="entry name" value="EAL domain-like"/>
    <property type="match status" value="1"/>
</dbReference>
<dbReference type="InterPro" id="IPR029787">
    <property type="entry name" value="Nucleotide_cyclase"/>
</dbReference>
<keyword evidence="1" id="KW-0812">Transmembrane</keyword>
<dbReference type="InterPro" id="IPR043128">
    <property type="entry name" value="Rev_trsase/Diguanyl_cyclase"/>
</dbReference>
<dbReference type="Pfam" id="PF00990">
    <property type="entry name" value="GGDEF"/>
    <property type="match status" value="1"/>
</dbReference>